<dbReference type="InterPro" id="IPR028889">
    <property type="entry name" value="USP"/>
</dbReference>
<dbReference type="EMBL" id="JADGIZ020000010">
    <property type="protein sequence ID" value="KAL2917521.1"/>
    <property type="molecule type" value="Genomic_DNA"/>
</dbReference>
<sequence length="736" mass="78895">MTRGAPTNPAQKQNEQHSLSPLLSLARSTTFGSLGPLETAETFGLSELQPFLLPWTPPEREIRAPKLIFGSIVSSLAVGEHSEAVVLPVNGNPLLPQAQPALSTVRRQSQPHAHSAHADHIVIDIAESTDLAAGSTVTAADGAHGEAPHPLHLANGSAGPDPTFSAAASVSEPILAGDTASQSSQRPASRADRSVSPSKRPPSATPRADRADDGAAAASAPRPATPSKPSLWSSLLKGASPKPGSPVAVSVSMDSTGSLSSQSPRRTGQQSQGSLAQLGSSQSQILRPSIAEAAKQDLLALLRSTPSNTPKLIRPRGLINNGNMCFMNAILQPLLHCPPLYNFYRSYSKTTHHSFKSKTPLTDAMLLFLNEFEEEEPNQAPSKQGKQPFVPEYVYDALRRLKRVNSIKGRQEDAQEFLGFLIDELHEELLGVIRSLEAPGSDGSGSNLRANGHASHAISGNGVDSASDEALGGNSSGADSVANAADNTWFEVGKKNRTLVTRNTDIDASPVSNLFGGRMRSVVRSPGSKDSITLEPFMSLQLDITPAHIKTIHDALLNLAAPETIEGFLSSTSLSVATSSVVPSDQAPQQQQQPLPATHTQTITHTRVVDAIRQSLIDSAPPVLTLHLKRFVYDAVKGTTLKIRKYLPFPPVLHLAPEVLSPAAIKSGLRHAEYRLFAIVHHHGELAAGGHYTCDVLRQDDTWLHIDDDEITQTTLAEVTREHRNRQPYVLFYRRA</sequence>
<reference evidence="9 10" key="1">
    <citation type="submission" date="2023-09" db="EMBL/GenBank/DDBJ databases">
        <title>Pangenome analysis of Batrachochytrium dendrobatidis and related Chytrids.</title>
        <authorList>
            <person name="Yacoub M.N."/>
            <person name="Stajich J.E."/>
            <person name="James T.Y."/>
        </authorList>
    </citation>
    <scope>NUCLEOTIDE SEQUENCE [LARGE SCALE GENOMIC DNA]</scope>
    <source>
        <strain evidence="9 10">JEL0888</strain>
    </source>
</reference>
<dbReference type="SUPFAM" id="SSF54001">
    <property type="entry name" value="Cysteine proteinases"/>
    <property type="match status" value="1"/>
</dbReference>
<evidence type="ECO:0000256" key="7">
    <source>
        <dbReference type="SAM" id="MobiDB-lite"/>
    </source>
</evidence>
<keyword evidence="3 6" id="KW-0833">Ubl conjugation pathway</keyword>
<dbReference type="PROSITE" id="PS00972">
    <property type="entry name" value="USP_1"/>
    <property type="match status" value="1"/>
</dbReference>
<keyword evidence="5 6" id="KW-0788">Thiol protease</keyword>
<dbReference type="InterPro" id="IPR050164">
    <property type="entry name" value="Peptidase_C19"/>
</dbReference>
<feature type="domain" description="USP" evidence="8">
    <location>
        <begin position="316"/>
        <end position="736"/>
    </location>
</feature>
<name>A0ABR4NDJ3_9FUNG</name>
<comment type="similarity">
    <text evidence="6">Belongs to the peptidase C19 family.</text>
</comment>
<feature type="compositionally biased region" description="Low complexity" evidence="7">
    <location>
        <begin position="268"/>
        <end position="281"/>
    </location>
</feature>
<evidence type="ECO:0000313" key="9">
    <source>
        <dbReference type="EMBL" id="KAL2917521.1"/>
    </source>
</evidence>
<dbReference type="EC" id="3.4.19.12" evidence="6"/>
<feature type="region of interest" description="Disordered" evidence="7">
    <location>
        <begin position="580"/>
        <end position="601"/>
    </location>
</feature>
<feature type="region of interest" description="Disordered" evidence="7">
    <location>
        <begin position="440"/>
        <end position="478"/>
    </location>
</feature>
<comment type="caution">
    <text evidence="9">The sequence shown here is derived from an EMBL/GenBank/DDBJ whole genome shotgun (WGS) entry which is preliminary data.</text>
</comment>
<evidence type="ECO:0000256" key="2">
    <source>
        <dbReference type="ARBA" id="ARBA00022670"/>
    </source>
</evidence>
<dbReference type="InterPro" id="IPR018200">
    <property type="entry name" value="USP_CS"/>
</dbReference>
<dbReference type="Proteomes" id="UP001527925">
    <property type="component" value="Unassembled WGS sequence"/>
</dbReference>
<dbReference type="CDD" id="cd02257">
    <property type="entry name" value="Peptidase_C19"/>
    <property type="match status" value="1"/>
</dbReference>
<keyword evidence="2 6" id="KW-0645">Protease</keyword>
<dbReference type="InterPro" id="IPR038765">
    <property type="entry name" value="Papain-like_cys_pep_sf"/>
</dbReference>
<organism evidence="9 10">
    <name type="scientific">Polyrhizophydium stewartii</name>
    <dbReference type="NCBI Taxonomy" id="2732419"/>
    <lineage>
        <taxon>Eukaryota</taxon>
        <taxon>Fungi</taxon>
        <taxon>Fungi incertae sedis</taxon>
        <taxon>Chytridiomycota</taxon>
        <taxon>Chytridiomycota incertae sedis</taxon>
        <taxon>Chytridiomycetes</taxon>
        <taxon>Rhizophydiales</taxon>
        <taxon>Rhizophydiales incertae sedis</taxon>
        <taxon>Polyrhizophydium</taxon>
    </lineage>
</organism>
<evidence type="ECO:0000256" key="6">
    <source>
        <dbReference type="RuleBase" id="RU366025"/>
    </source>
</evidence>
<evidence type="ECO:0000256" key="3">
    <source>
        <dbReference type="ARBA" id="ARBA00022786"/>
    </source>
</evidence>
<proteinExistence type="inferred from homology"/>
<accession>A0ABR4NDJ3</accession>
<evidence type="ECO:0000256" key="4">
    <source>
        <dbReference type="ARBA" id="ARBA00022801"/>
    </source>
</evidence>
<feature type="region of interest" description="Disordered" evidence="7">
    <location>
        <begin position="177"/>
        <end position="281"/>
    </location>
</feature>
<dbReference type="PROSITE" id="PS50235">
    <property type="entry name" value="USP_3"/>
    <property type="match status" value="1"/>
</dbReference>
<feature type="compositionally biased region" description="Low complexity" evidence="7">
    <location>
        <begin position="214"/>
        <end position="237"/>
    </location>
</feature>
<evidence type="ECO:0000256" key="5">
    <source>
        <dbReference type="ARBA" id="ARBA00022807"/>
    </source>
</evidence>
<evidence type="ECO:0000313" key="10">
    <source>
        <dbReference type="Proteomes" id="UP001527925"/>
    </source>
</evidence>
<comment type="catalytic activity">
    <reaction evidence="1 6">
        <text>Thiol-dependent hydrolysis of ester, thioester, amide, peptide and isopeptide bonds formed by the C-terminal Gly of ubiquitin (a 76-residue protein attached to proteins as an intracellular targeting signal).</text>
        <dbReference type="EC" id="3.4.19.12"/>
    </reaction>
</comment>
<gene>
    <name evidence="9" type="ORF">HK105_202802</name>
</gene>
<dbReference type="InterPro" id="IPR001394">
    <property type="entry name" value="Peptidase_C19_UCH"/>
</dbReference>
<feature type="compositionally biased region" description="Polar residues" evidence="7">
    <location>
        <begin position="252"/>
        <end position="267"/>
    </location>
</feature>
<dbReference type="PANTHER" id="PTHR24006">
    <property type="entry name" value="UBIQUITIN CARBOXYL-TERMINAL HYDROLASE"/>
    <property type="match status" value="1"/>
</dbReference>
<evidence type="ECO:0000259" key="8">
    <source>
        <dbReference type="PROSITE" id="PS50235"/>
    </source>
</evidence>
<keyword evidence="4 6" id="KW-0378">Hydrolase</keyword>
<evidence type="ECO:0000256" key="1">
    <source>
        <dbReference type="ARBA" id="ARBA00000707"/>
    </source>
</evidence>
<keyword evidence="10" id="KW-1185">Reference proteome</keyword>
<protein>
    <recommendedName>
        <fullName evidence="6">Ubiquitin carboxyl-terminal hydrolase</fullName>
        <ecNumber evidence="6">3.4.19.12</ecNumber>
    </recommendedName>
</protein>
<dbReference type="PANTHER" id="PTHR24006:SF687">
    <property type="entry name" value="UBIQUITIN CARBOXYL-TERMINAL HYDROLASE 10"/>
    <property type="match status" value="1"/>
</dbReference>
<dbReference type="PROSITE" id="PS00973">
    <property type="entry name" value="USP_2"/>
    <property type="match status" value="1"/>
</dbReference>
<dbReference type="Gene3D" id="3.90.70.10">
    <property type="entry name" value="Cysteine proteinases"/>
    <property type="match status" value="1"/>
</dbReference>
<dbReference type="Pfam" id="PF00443">
    <property type="entry name" value="UCH"/>
    <property type="match status" value="1"/>
</dbReference>
<feature type="region of interest" description="Disordered" evidence="7">
    <location>
        <begin position="140"/>
        <end position="165"/>
    </location>
</feature>